<evidence type="ECO:0000256" key="8">
    <source>
        <dbReference type="SAM" id="MobiDB-lite"/>
    </source>
</evidence>
<dbReference type="Gene3D" id="1.10.510.10">
    <property type="entry name" value="Transferase(Phosphotransferase) domain 1"/>
    <property type="match status" value="1"/>
</dbReference>
<feature type="domain" description="Protein kinase" evidence="10">
    <location>
        <begin position="402"/>
        <end position="717"/>
    </location>
</feature>
<keyword evidence="4" id="KW-0677">Repeat</keyword>
<reference evidence="12 13" key="1">
    <citation type="journal article" date="2024" name="G3 (Bethesda)">
        <title>Genome assembly of Hibiscus sabdariffa L. provides insights into metabolisms of medicinal natural products.</title>
        <authorList>
            <person name="Kim T."/>
        </authorList>
    </citation>
    <scope>NUCLEOTIDE SEQUENCE [LARGE SCALE GENOMIC DNA]</scope>
    <source>
        <strain evidence="12">TK-2024</strain>
        <tissue evidence="12">Old leaves</tissue>
    </source>
</reference>
<evidence type="ECO:0000256" key="7">
    <source>
        <dbReference type="ARBA" id="ARBA00046288"/>
    </source>
</evidence>
<evidence type="ECO:0000256" key="3">
    <source>
        <dbReference type="ARBA" id="ARBA00022729"/>
    </source>
</evidence>
<dbReference type="PROSITE" id="PS50011">
    <property type="entry name" value="PROTEIN_KINASE_DOM"/>
    <property type="match status" value="1"/>
</dbReference>
<sequence length="823" mass="91306">MLLRGLKGEVKFEGLINSHALFRQTGVVRSNKKQKKMGDPDLIKGAAFTFPCNNLAYQAMGGRWNPIRFHLFKFFLLIPSFVIEESLAINSDGSALLQFRARIGSDPYGALLNWNSNDSTPCMWSGVHCVDSKVQMLDLGALSLKGALAPELGKLSDLRSLVLYKNHFSGAIPKEFGELTKLELLDLRENNLSGMIPAEILSMLSLKHLLLGDNKFDSCIPSDLWKLNLLSELQLDENLMPMLTTGIGCVNRKLGLRFKLQKDSLAENQNSCCSDVSGSSEKQMDHYGLRNLVHFERRKLIEQSKNLPAVPAPSTEQIISVPTTRSSGTFSAVLKKKNRARAPPVDSTPGPTNSMPADQSSETSKAEPPAQAGSGNLWKYLIAIPCVVLLLVLVLVVIIYRKRTAKTIGPWKTGLSGQLQKAFVTGVPKLNRSELDVACEDFSNIVDMLGGCTVYKGNLSSGVEIAVASIAVSSVKEWSDNSEIAFLRKINALSRVNHKNFVNLIGFCEENEPFSRMMVFEYAPNGTLFEHLHVKEMEHLDWTARVRIIMGVAYCLQYMHHDLNPPLPHSNLISKTVFLTDDYAAKVGEIASLEGISKLKSSGDGESEHSELPPVVDLEVNVYSFGVLLLEIISGKLAHLEEQGAIEKWADEYLNGKGSISKMVDPTLKSFKDEELQLFKNKELKYLIQALDQNQTDDNLTENACFQLTEKSGNSFPKYMDKFWAFGQLQEDIADQPIAIVAERLSHVGEPSGKVDRVLDEHEVSMSNILQEADKLRLSTLKELLGVLTPLQGVYFLAASKKLHLCMHDAVKQEILGMVGRRR</sequence>
<dbReference type="PANTHER" id="PTHR46084:SF1">
    <property type="entry name" value="PROTEIN MALE DISCOVERER 2"/>
    <property type="match status" value="1"/>
</dbReference>
<evidence type="ECO:0008006" key="14">
    <source>
        <dbReference type="Google" id="ProtNLM"/>
    </source>
</evidence>
<dbReference type="SUPFAM" id="SSF52058">
    <property type="entry name" value="L domain-like"/>
    <property type="match status" value="1"/>
</dbReference>
<comment type="subcellular location">
    <subcellularLocation>
        <location evidence="7">Endomembrane system</location>
        <topology evidence="7">Single-pass type I membrane protein</topology>
    </subcellularLocation>
</comment>
<proteinExistence type="predicted"/>
<accession>A0ABR2UDL5</accession>
<dbReference type="PROSITE" id="PS51806">
    <property type="entry name" value="DOG1"/>
    <property type="match status" value="1"/>
</dbReference>
<keyword evidence="2 9" id="KW-0812">Transmembrane</keyword>
<feature type="domain" description="DOG1" evidence="11">
    <location>
        <begin position="593"/>
        <end position="817"/>
    </location>
</feature>
<gene>
    <name evidence="12" type="ORF">V6N11_053535</name>
</gene>
<feature type="region of interest" description="Disordered" evidence="8">
    <location>
        <begin position="330"/>
        <end position="369"/>
    </location>
</feature>
<evidence type="ECO:0000256" key="5">
    <source>
        <dbReference type="ARBA" id="ARBA00022989"/>
    </source>
</evidence>
<dbReference type="Pfam" id="PF00560">
    <property type="entry name" value="LRR_1"/>
    <property type="match status" value="1"/>
</dbReference>
<feature type="transmembrane region" description="Helical" evidence="9">
    <location>
        <begin position="377"/>
        <end position="400"/>
    </location>
</feature>
<dbReference type="InterPro" id="IPR000719">
    <property type="entry name" value="Prot_kinase_dom"/>
</dbReference>
<dbReference type="Pfam" id="PF08263">
    <property type="entry name" value="LRRNT_2"/>
    <property type="match status" value="1"/>
</dbReference>
<dbReference type="InterPro" id="IPR025422">
    <property type="entry name" value="TGA_domain"/>
</dbReference>
<evidence type="ECO:0000313" key="13">
    <source>
        <dbReference type="Proteomes" id="UP001396334"/>
    </source>
</evidence>
<keyword evidence="6 9" id="KW-0472">Membrane</keyword>
<dbReference type="InterPro" id="IPR013210">
    <property type="entry name" value="LRR_N_plant-typ"/>
</dbReference>
<evidence type="ECO:0000256" key="2">
    <source>
        <dbReference type="ARBA" id="ARBA00022692"/>
    </source>
</evidence>
<dbReference type="SUPFAM" id="SSF56112">
    <property type="entry name" value="Protein kinase-like (PK-like)"/>
    <property type="match status" value="1"/>
</dbReference>
<keyword evidence="1" id="KW-0433">Leucine-rich repeat</keyword>
<dbReference type="EMBL" id="JBBPBN010000001">
    <property type="protein sequence ID" value="KAK9047699.1"/>
    <property type="molecule type" value="Genomic_DNA"/>
</dbReference>
<evidence type="ECO:0000256" key="9">
    <source>
        <dbReference type="SAM" id="Phobius"/>
    </source>
</evidence>
<keyword evidence="13" id="KW-1185">Reference proteome</keyword>
<dbReference type="InterPro" id="IPR001245">
    <property type="entry name" value="Ser-Thr/Tyr_kinase_cat_dom"/>
</dbReference>
<name>A0ABR2UDL5_9ROSI</name>
<evidence type="ECO:0000256" key="6">
    <source>
        <dbReference type="ARBA" id="ARBA00023136"/>
    </source>
</evidence>
<evidence type="ECO:0000259" key="11">
    <source>
        <dbReference type="PROSITE" id="PS51806"/>
    </source>
</evidence>
<comment type="caution">
    <text evidence="12">The sequence shown here is derived from an EMBL/GenBank/DDBJ whole genome shotgun (WGS) entry which is preliminary data.</text>
</comment>
<keyword evidence="3" id="KW-0732">Signal</keyword>
<dbReference type="Gene3D" id="3.30.200.20">
    <property type="entry name" value="Phosphorylase Kinase, domain 1"/>
    <property type="match status" value="1"/>
</dbReference>
<feature type="compositionally biased region" description="Polar residues" evidence="8">
    <location>
        <begin position="349"/>
        <end position="363"/>
    </location>
</feature>
<dbReference type="InterPro" id="IPR032675">
    <property type="entry name" value="LRR_dom_sf"/>
</dbReference>
<dbReference type="Pfam" id="PF07714">
    <property type="entry name" value="PK_Tyr_Ser-Thr"/>
    <property type="match status" value="1"/>
</dbReference>
<organism evidence="12 13">
    <name type="scientific">Hibiscus sabdariffa</name>
    <name type="common">roselle</name>
    <dbReference type="NCBI Taxonomy" id="183260"/>
    <lineage>
        <taxon>Eukaryota</taxon>
        <taxon>Viridiplantae</taxon>
        <taxon>Streptophyta</taxon>
        <taxon>Embryophyta</taxon>
        <taxon>Tracheophyta</taxon>
        <taxon>Spermatophyta</taxon>
        <taxon>Magnoliopsida</taxon>
        <taxon>eudicotyledons</taxon>
        <taxon>Gunneridae</taxon>
        <taxon>Pentapetalae</taxon>
        <taxon>rosids</taxon>
        <taxon>malvids</taxon>
        <taxon>Malvales</taxon>
        <taxon>Malvaceae</taxon>
        <taxon>Malvoideae</taxon>
        <taxon>Hibiscus</taxon>
    </lineage>
</organism>
<dbReference type="Proteomes" id="UP001396334">
    <property type="component" value="Unassembled WGS sequence"/>
</dbReference>
<evidence type="ECO:0000313" key="12">
    <source>
        <dbReference type="EMBL" id="KAK9047699.1"/>
    </source>
</evidence>
<protein>
    <recommendedName>
        <fullName evidence="14">Protein kinase domain-containing protein</fullName>
    </recommendedName>
</protein>
<dbReference type="Gene3D" id="3.80.10.10">
    <property type="entry name" value="Ribonuclease Inhibitor"/>
    <property type="match status" value="1"/>
</dbReference>
<evidence type="ECO:0000256" key="4">
    <source>
        <dbReference type="ARBA" id="ARBA00022737"/>
    </source>
</evidence>
<keyword evidence="5 9" id="KW-1133">Transmembrane helix</keyword>
<evidence type="ECO:0000256" key="1">
    <source>
        <dbReference type="ARBA" id="ARBA00022614"/>
    </source>
</evidence>
<dbReference type="InterPro" id="IPR001611">
    <property type="entry name" value="Leu-rich_rpt"/>
</dbReference>
<dbReference type="InterPro" id="IPR011009">
    <property type="entry name" value="Kinase-like_dom_sf"/>
</dbReference>
<evidence type="ECO:0000259" key="10">
    <source>
        <dbReference type="PROSITE" id="PS50011"/>
    </source>
</evidence>
<dbReference type="PANTHER" id="PTHR46084">
    <property type="entry name" value="PROTEIN MALE DISCOVERER 2"/>
    <property type="match status" value="1"/>
</dbReference>